<evidence type="ECO:0000313" key="2">
    <source>
        <dbReference type="Proteomes" id="UP000011988"/>
    </source>
</evidence>
<dbReference type="PATRIC" id="fig|1218565.3.peg.2305"/>
<proteinExistence type="predicted"/>
<dbReference type="AlphaFoldDB" id="M6CWB8"/>
<dbReference type="Proteomes" id="UP000011988">
    <property type="component" value="Unassembled WGS sequence"/>
</dbReference>
<protein>
    <submittedName>
        <fullName evidence="1">Uncharacterized protein</fullName>
    </submittedName>
</protein>
<sequence>MNLESDIALYDSIRKYLNSKNEKYITKKISLDHYTNILETVHKIERDKVYDKIQ</sequence>
<gene>
    <name evidence="1" type="ORF">LEP1GSC194_3208</name>
</gene>
<accession>M6CWB8</accession>
<comment type="caution">
    <text evidence="1">The sequence shown here is derived from an EMBL/GenBank/DDBJ whole genome shotgun (WGS) entry which is preliminary data.</text>
</comment>
<evidence type="ECO:0000313" key="1">
    <source>
        <dbReference type="EMBL" id="EMJ94801.1"/>
    </source>
</evidence>
<name>M6CWB8_9LEPT</name>
<dbReference type="EMBL" id="ANIK01000045">
    <property type="protein sequence ID" value="EMJ94801.1"/>
    <property type="molecule type" value="Genomic_DNA"/>
</dbReference>
<reference evidence="1 2" key="1">
    <citation type="submission" date="2013-01" db="EMBL/GenBank/DDBJ databases">
        <authorList>
            <person name="Harkins D.M."/>
            <person name="Durkin A.S."/>
            <person name="Brinkac L.M."/>
            <person name="Haft D.H."/>
            <person name="Selengut J.D."/>
            <person name="Sanka R."/>
            <person name="DePew J."/>
            <person name="Purushe J."/>
            <person name="Galloway R.L."/>
            <person name="Vinetz J.M."/>
            <person name="Sutton G.G."/>
            <person name="Nierman W.C."/>
            <person name="Fouts D.E."/>
        </authorList>
    </citation>
    <scope>NUCLEOTIDE SEQUENCE [LARGE SCALE GENOMIC DNA]</scope>
    <source>
        <strain evidence="1 2">79601</strain>
    </source>
</reference>
<organism evidence="1 2">
    <name type="scientific">Leptospira alstonii serovar Sichuan str. 79601</name>
    <dbReference type="NCBI Taxonomy" id="1218565"/>
    <lineage>
        <taxon>Bacteria</taxon>
        <taxon>Pseudomonadati</taxon>
        <taxon>Spirochaetota</taxon>
        <taxon>Spirochaetia</taxon>
        <taxon>Leptospirales</taxon>
        <taxon>Leptospiraceae</taxon>
        <taxon>Leptospira</taxon>
    </lineage>
</organism>